<name>A0ABR0EWB9_ZASCE</name>
<evidence type="ECO:0000256" key="1">
    <source>
        <dbReference type="ARBA" id="ARBA00009686"/>
    </source>
</evidence>
<gene>
    <name evidence="5" type="ORF">PRZ48_003695</name>
</gene>
<dbReference type="InterPro" id="IPR023196">
    <property type="entry name" value="Phosducin_N_dom_sf"/>
</dbReference>
<dbReference type="Gene3D" id="1.10.168.10">
    <property type="entry name" value="Phosducin, domain 2"/>
    <property type="match status" value="1"/>
</dbReference>
<dbReference type="InterPro" id="IPR024253">
    <property type="entry name" value="Phosducin_thioredoxin-like_dom"/>
</dbReference>
<accession>A0ABR0EWB9</accession>
<organism evidence="5 6">
    <name type="scientific">Zasmidium cellare</name>
    <name type="common">Wine cellar mold</name>
    <name type="synonym">Racodium cellare</name>
    <dbReference type="NCBI Taxonomy" id="395010"/>
    <lineage>
        <taxon>Eukaryota</taxon>
        <taxon>Fungi</taxon>
        <taxon>Dikarya</taxon>
        <taxon>Ascomycota</taxon>
        <taxon>Pezizomycotina</taxon>
        <taxon>Dothideomycetes</taxon>
        <taxon>Dothideomycetidae</taxon>
        <taxon>Mycosphaerellales</taxon>
        <taxon>Mycosphaerellaceae</taxon>
        <taxon>Zasmidium</taxon>
    </lineage>
</organism>
<dbReference type="SUPFAM" id="SSF52833">
    <property type="entry name" value="Thioredoxin-like"/>
    <property type="match status" value="1"/>
</dbReference>
<dbReference type="CDD" id="cd02987">
    <property type="entry name" value="Phd_like_Phd"/>
    <property type="match status" value="1"/>
</dbReference>
<dbReference type="InterPro" id="IPR051499">
    <property type="entry name" value="Phosducin-like_reg"/>
</dbReference>
<protein>
    <recommendedName>
        <fullName evidence="4">Phosducin domain-containing protein</fullName>
    </recommendedName>
</protein>
<dbReference type="InterPro" id="IPR001200">
    <property type="entry name" value="Phosducin"/>
</dbReference>
<comment type="caution">
    <text evidence="5">The sequence shown here is derived from an EMBL/GenBank/DDBJ whole genome shotgun (WGS) entry which is preliminary data.</text>
</comment>
<dbReference type="PANTHER" id="PTHR46052">
    <property type="entry name" value="PHOSDUCIN-LIKE PROTEIN"/>
    <property type="match status" value="1"/>
</dbReference>
<feature type="region of interest" description="Disordered" evidence="3">
    <location>
        <begin position="1"/>
        <end position="132"/>
    </location>
</feature>
<dbReference type="Proteomes" id="UP001305779">
    <property type="component" value="Unassembled WGS sequence"/>
</dbReference>
<dbReference type="EMBL" id="JAXOVC010000002">
    <property type="protein sequence ID" value="KAK4505730.1"/>
    <property type="molecule type" value="Genomic_DNA"/>
</dbReference>
<evidence type="ECO:0000256" key="2">
    <source>
        <dbReference type="ARBA" id="ARBA00022553"/>
    </source>
</evidence>
<keyword evidence="6" id="KW-1185">Reference proteome</keyword>
<comment type="similarity">
    <text evidence="1">Belongs to the phosducin family.</text>
</comment>
<evidence type="ECO:0000313" key="6">
    <source>
        <dbReference type="Proteomes" id="UP001305779"/>
    </source>
</evidence>
<feature type="domain" description="Phosducin" evidence="4">
    <location>
        <begin position="62"/>
        <end position="261"/>
    </location>
</feature>
<dbReference type="Gene3D" id="3.40.30.10">
    <property type="entry name" value="Glutaredoxin"/>
    <property type="match status" value="1"/>
</dbReference>
<evidence type="ECO:0000259" key="4">
    <source>
        <dbReference type="Pfam" id="PF02114"/>
    </source>
</evidence>
<keyword evidence="2" id="KW-0597">Phosphoprotein</keyword>
<dbReference type="InterPro" id="IPR036249">
    <property type="entry name" value="Thioredoxin-like_sf"/>
</dbReference>
<reference evidence="5 6" key="1">
    <citation type="journal article" date="2023" name="G3 (Bethesda)">
        <title>A chromosome-level genome assembly of Zasmidium syzygii isolated from banana leaves.</title>
        <authorList>
            <person name="van Westerhoven A.C."/>
            <person name="Mehrabi R."/>
            <person name="Talebi R."/>
            <person name="Steentjes M.B.F."/>
            <person name="Corcolon B."/>
            <person name="Chong P.A."/>
            <person name="Kema G.H.J."/>
            <person name="Seidl M.F."/>
        </authorList>
    </citation>
    <scope>NUCLEOTIDE SEQUENCE [LARGE SCALE GENOMIC DNA]</scope>
    <source>
        <strain evidence="5 6">P124</strain>
    </source>
</reference>
<dbReference type="PANTHER" id="PTHR46052:SF1">
    <property type="entry name" value="PHOSDUCIN-LIKE PROTEIN"/>
    <property type="match status" value="1"/>
</dbReference>
<proteinExistence type="inferred from homology"/>
<evidence type="ECO:0000256" key="3">
    <source>
        <dbReference type="SAM" id="MobiDB-lite"/>
    </source>
</evidence>
<evidence type="ECO:0000313" key="5">
    <source>
        <dbReference type="EMBL" id="KAK4505730.1"/>
    </source>
</evidence>
<sequence length="345" mass="38808">MSAAQEEFTELMRDKIRRSRHPEDDNDDDGRSFLNLSDDDDPTPSSSRYPDADAPRPSMSSARSTIPMKRYGANTGPKGVISDAQNFRDSRRSQRMSMRNSPSLAADTQTLSLKDRVTPEKVEEEDEEDLEDDDFMQTWRQSRLKEMQNGPRESYMHKNGQQRRLFGGLTTVDGDGYLDAVDNSGSDTVVVVYIFDDYSQVSDLIERCIRTLASKHQDTRFVKLHYEDAQMEPAGVPAIIAYRGGDKFAGLVPVIDEIPDDAELSALTLETVMKRRKAGCDDGSRPATIEVLHVERRDASRIGDWIHGVDKELPTQPLTQLVARDLESSLELAMPAFELTRLSSN</sequence>
<feature type="compositionally biased region" description="Acidic residues" evidence="3">
    <location>
        <begin position="122"/>
        <end position="132"/>
    </location>
</feature>
<dbReference type="Pfam" id="PF02114">
    <property type="entry name" value="Phosducin"/>
    <property type="match status" value="1"/>
</dbReference>